<proteinExistence type="predicted"/>
<dbReference type="AlphaFoldDB" id="A0A2N9I4H4"/>
<gene>
    <name evidence="2" type="ORF">FSB_LOCUS47097</name>
</gene>
<evidence type="ECO:0000256" key="1">
    <source>
        <dbReference type="SAM" id="MobiDB-lite"/>
    </source>
</evidence>
<feature type="region of interest" description="Disordered" evidence="1">
    <location>
        <begin position="61"/>
        <end position="95"/>
    </location>
</feature>
<sequence length="95" mass="10452">MANIPGNSADPVAGAMPMGDRVNNQFVNVVNYPSTTEWGSDSNFAAMRRRQHHRRYLRSSIVKPSVFPPPQPIPSPPPPPPEPRIQSLPPITSLD</sequence>
<organism evidence="2">
    <name type="scientific">Fagus sylvatica</name>
    <name type="common">Beechnut</name>
    <dbReference type="NCBI Taxonomy" id="28930"/>
    <lineage>
        <taxon>Eukaryota</taxon>
        <taxon>Viridiplantae</taxon>
        <taxon>Streptophyta</taxon>
        <taxon>Embryophyta</taxon>
        <taxon>Tracheophyta</taxon>
        <taxon>Spermatophyta</taxon>
        <taxon>Magnoliopsida</taxon>
        <taxon>eudicotyledons</taxon>
        <taxon>Gunneridae</taxon>
        <taxon>Pentapetalae</taxon>
        <taxon>rosids</taxon>
        <taxon>fabids</taxon>
        <taxon>Fagales</taxon>
        <taxon>Fagaceae</taxon>
        <taxon>Fagus</taxon>
    </lineage>
</organism>
<accession>A0A2N9I4H4</accession>
<name>A0A2N9I4H4_FAGSY</name>
<protein>
    <submittedName>
        <fullName evidence="2">Uncharacterized protein</fullName>
    </submittedName>
</protein>
<feature type="compositionally biased region" description="Low complexity" evidence="1">
    <location>
        <begin position="84"/>
        <end position="95"/>
    </location>
</feature>
<evidence type="ECO:0000313" key="2">
    <source>
        <dbReference type="EMBL" id="SPD19215.1"/>
    </source>
</evidence>
<dbReference type="EMBL" id="OIVN01004779">
    <property type="protein sequence ID" value="SPD19215.1"/>
    <property type="molecule type" value="Genomic_DNA"/>
</dbReference>
<feature type="compositionally biased region" description="Pro residues" evidence="1">
    <location>
        <begin position="66"/>
        <end position="83"/>
    </location>
</feature>
<reference evidence="2" key="1">
    <citation type="submission" date="2018-02" db="EMBL/GenBank/DDBJ databases">
        <authorList>
            <person name="Cohen D.B."/>
            <person name="Kent A.D."/>
        </authorList>
    </citation>
    <scope>NUCLEOTIDE SEQUENCE</scope>
</reference>